<feature type="transmembrane region" description="Helical" evidence="1">
    <location>
        <begin position="60"/>
        <end position="87"/>
    </location>
</feature>
<feature type="transmembrane region" description="Helical" evidence="1">
    <location>
        <begin position="20"/>
        <end position="39"/>
    </location>
</feature>
<organism evidence="2 3">
    <name type="scientific">Xanthocytophaga agilis</name>
    <dbReference type="NCBI Taxonomy" id="3048010"/>
    <lineage>
        <taxon>Bacteria</taxon>
        <taxon>Pseudomonadati</taxon>
        <taxon>Bacteroidota</taxon>
        <taxon>Cytophagia</taxon>
        <taxon>Cytophagales</taxon>
        <taxon>Rhodocytophagaceae</taxon>
        <taxon>Xanthocytophaga</taxon>
    </lineage>
</organism>
<evidence type="ECO:0000313" key="3">
    <source>
        <dbReference type="Proteomes" id="UP001232063"/>
    </source>
</evidence>
<feature type="transmembrane region" description="Helical" evidence="1">
    <location>
        <begin position="116"/>
        <end position="138"/>
    </location>
</feature>
<keyword evidence="1" id="KW-1133">Transmembrane helix</keyword>
<dbReference type="Proteomes" id="UP001232063">
    <property type="component" value="Unassembled WGS sequence"/>
</dbReference>
<evidence type="ECO:0000313" key="2">
    <source>
        <dbReference type="EMBL" id="MDJ1506680.1"/>
    </source>
</evidence>
<keyword evidence="1" id="KW-0812">Transmembrane</keyword>
<protein>
    <submittedName>
        <fullName evidence="2">Uncharacterized protein</fullName>
    </submittedName>
</protein>
<feature type="transmembrane region" description="Helical" evidence="1">
    <location>
        <begin position="150"/>
        <end position="176"/>
    </location>
</feature>
<keyword evidence="3" id="KW-1185">Reference proteome</keyword>
<evidence type="ECO:0000256" key="1">
    <source>
        <dbReference type="SAM" id="Phobius"/>
    </source>
</evidence>
<name>A0AAE3RDJ7_9BACT</name>
<accession>A0AAE3RDJ7</accession>
<reference evidence="2" key="1">
    <citation type="submission" date="2023-05" db="EMBL/GenBank/DDBJ databases">
        <authorList>
            <person name="Zhang X."/>
        </authorList>
    </citation>
    <scope>NUCLEOTIDE SEQUENCE</scope>
    <source>
        <strain evidence="2">BD1B2-1</strain>
    </source>
</reference>
<gene>
    <name evidence="2" type="ORF">QNI22_38930</name>
</gene>
<comment type="caution">
    <text evidence="2">The sequence shown here is derived from an EMBL/GenBank/DDBJ whole genome shotgun (WGS) entry which is preliminary data.</text>
</comment>
<proteinExistence type="predicted"/>
<dbReference type="AlphaFoldDB" id="A0AAE3RDJ7"/>
<sequence>MFSEISMPTLIPLGFESSLTLKEMIILLIILLLIGWAIYKGCVYVIRKWTGLTNIRKIRFRALVATFILTPLLILLVIVGLVLYTILKEFKSDSSQQSPGSDIISISIQGISPEGILLLITILLATGFLAYQMSYYVIRRGMKLSNAQKIRIGAFVTSLILTPLLIFLLVMGFIWYSISNELEGHSNLSQQLNESIYDMTRDSIDQMHLQGKTKSEVVDLLGETDTTGNELIYDLSMNKEPLENDLNYTPEALFLVVTIKNGKVIRYQLERENKGN</sequence>
<keyword evidence="1" id="KW-0472">Membrane</keyword>
<dbReference type="EMBL" id="JASJOU010000026">
    <property type="protein sequence ID" value="MDJ1506680.1"/>
    <property type="molecule type" value="Genomic_DNA"/>
</dbReference>